<sequence>MLSPELLRETQAILRLFGVQRSHQTIFQWVPRVADSVPDPPEAKPKRVAVDETSVKINGKWSWLYAAIDLDTKVILAVNLFVSHGTDPVATFLHRLFEKHDLSEAVFLVDGFGYETAFARLGLSGRRDYTDRSLIEKWFQTLKMRIDHFHNSWI</sequence>
<reference evidence="2 3" key="1">
    <citation type="submission" date="2017-06" db="EMBL/GenBank/DDBJ databases">
        <authorList>
            <person name="Kim H.J."/>
            <person name="Triplett B.A."/>
        </authorList>
    </citation>
    <scope>NUCLEOTIDE SEQUENCE [LARGE SCALE GENOMIC DNA]</scope>
    <source>
        <strain evidence="2 3">DSM 8800</strain>
    </source>
</reference>
<accession>A0A238YA36</accession>
<evidence type="ECO:0000259" key="1">
    <source>
        <dbReference type="Pfam" id="PF13610"/>
    </source>
</evidence>
<name>A0A238YA36_HALVU</name>
<feature type="domain" description="DDE" evidence="1">
    <location>
        <begin position="47"/>
        <end position="128"/>
    </location>
</feature>
<dbReference type="Pfam" id="PF13610">
    <property type="entry name" value="DDE_Tnp_IS240"/>
    <property type="match status" value="1"/>
</dbReference>
<dbReference type="InterPro" id="IPR032874">
    <property type="entry name" value="DDE_dom"/>
</dbReference>
<protein>
    <submittedName>
        <fullName evidence="2">Transposase (Or an inactivated derivative)</fullName>
    </submittedName>
</protein>
<dbReference type="EMBL" id="FZNQ01000034">
    <property type="protein sequence ID" value="SNR67621.1"/>
    <property type="molecule type" value="Genomic_DNA"/>
</dbReference>
<dbReference type="InterPro" id="IPR012337">
    <property type="entry name" value="RNaseH-like_sf"/>
</dbReference>
<dbReference type="PANTHER" id="PTHR39967">
    <property type="match status" value="1"/>
</dbReference>
<dbReference type="Proteomes" id="UP000198397">
    <property type="component" value="Unassembled WGS sequence"/>
</dbReference>
<keyword evidence="3" id="KW-1185">Reference proteome</keyword>
<gene>
    <name evidence="2" type="ORF">SAMN06264855_1347</name>
</gene>
<dbReference type="NCBIfam" id="NF033587">
    <property type="entry name" value="transpos_IS6"/>
    <property type="match status" value="1"/>
</dbReference>
<evidence type="ECO:0000313" key="2">
    <source>
        <dbReference type="EMBL" id="SNR67621.1"/>
    </source>
</evidence>
<organism evidence="2 3">
    <name type="scientific">Halorubrum vacuolatum</name>
    <name type="common">Natronobacterium vacuolatum</name>
    <dbReference type="NCBI Taxonomy" id="63740"/>
    <lineage>
        <taxon>Archaea</taxon>
        <taxon>Methanobacteriati</taxon>
        <taxon>Methanobacteriota</taxon>
        <taxon>Stenosarchaea group</taxon>
        <taxon>Halobacteria</taxon>
        <taxon>Halobacteriales</taxon>
        <taxon>Haloferacaceae</taxon>
        <taxon>Halorubrum</taxon>
    </lineage>
</organism>
<dbReference type="InterPro" id="IPR047930">
    <property type="entry name" value="Transpos_IS6"/>
</dbReference>
<dbReference type="SUPFAM" id="SSF53098">
    <property type="entry name" value="Ribonuclease H-like"/>
    <property type="match status" value="1"/>
</dbReference>
<proteinExistence type="predicted"/>
<evidence type="ECO:0000313" key="3">
    <source>
        <dbReference type="Proteomes" id="UP000198397"/>
    </source>
</evidence>
<dbReference type="PANTHER" id="PTHR39967:SF1">
    <property type="entry name" value="ISH14-TYPE TRANSPOSASE HSIRS44"/>
    <property type="match status" value="1"/>
</dbReference>
<dbReference type="AlphaFoldDB" id="A0A238YA36"/>